<reference evidence="2 3" key="1">
    <citation type="submission" date="2020-07" db="EMBL/GenBank/DDBJ databases">
        <title>Metarhizium humberi genome.</title>
        <authorList>
            <person name="Lysoe E."/>
        </authorList>
    </citation>
    <scope>NUCLEOTIDE SEQUENCE [LARGE SCALE GENOMIC DNA]</scope>
    <source>
        <strain evidence="2 3">ESALQ1638</strain>
    </source>
</reference>
<feature type="region of interest" description="Disordered" evidence="1">
    <location>
        <begin position="655"/>
        <end position="674"/>
    </location>
</feature>
<comment type="caution">
    <text evidence="2">The sequence shown here is derived from an EMBL/GenBank/DDBJ whole genome shotgun (WGS) entry which is preliminary data.</text>
</comment>
<evidence type="ECO:0000256" key="1">
    <source>
        <dbReference type="SAM" id="MobiDB-lite"/>
    </source>
</evidence>
<name>A0A9P8S7Z1_9HYPO</name>
<keyword evidence="3" id="KW-1185">Reference proteome</keyword>
<evidence type="ECO:0000313" key="2">
    <source>
        <dbReference type="EMBL" id="KAH0598156.1"/>
    </source>
</evidence>
<dbReference type="Proteomes" id="UP000764110">
    <property type="component" value="Unassembled WGS sequence"/>
</dbReference>
<protein>
    <submittedName>
        <fullName evidence="2">Uncharacterized protein</fullName>
    </submittedName>
</protein>
<sequence length="769" mass="85906">MYPDWPESEADLVPLPQASTSVAPRAPVEDGPKLPPFDFQGPQAIKFIEHMGEGLHSHVFKVEILGQLYALKLFRFPNDCDWEGLPECGTKEFEELGEGKEYRELYSALYNYAEPFTCECRAYGRIQESGHETLALKCYGYVLLDEEHERRMMAQFQNPSSSVDLDFNGSIDAPIPDDVRLRFVGKSGRPPPIRGIVKELGVPDEENLRPAVARSILRDIIRMQKLGIIGIDVMDVQIVSGKLCDFSTAITTPHFLTTPDINPHLTAEMVSMMEFATFEKALGDYKRFDDMIREWNLFGGKARPISITAFPGGRGCGLRYNLRNKAARERIFTYVDPRSAKPASPTAYRVATMAAPGDRNSTSLRAILTQAKPQISCMKYTASKNTIGRWPLPKHDGIAEWSEFNLESLVESYGHILNREGPGGILAPDLPNNKIEISKVNHIRLLIEWNSRVIDMAQKFTKESLGIDTGVSLLNDVTTRDGSTRARIRTEPAKGAPAVDHVIALDDHPLTNLVVGLVKSHSRFPASVVVDNSHLTTTDQMWALGQLANLCHTAKTRYGYIMTDHALVACRYTIFKDPTYRFGRFKVALMLVPWSKRGPEQLTTDLALWWLCMLAASAPRNRSTLEHEMVPINKWEVKYYDDGRGWVRRHKYSGYEEPTEAPSPPPYETPAPDDVAGNAALFMAAVGGLNVQEDFDPNPPPIPGQPADLAQSYQHNPTDVVVAYDGQGLSFDVANEGQDYLNLDVANEGQDYVFNFDAANEGDDFDFNI</sequence>
<dbReference type="InterPro" id="IPR025213">
    <property type="entry name" value="Sim4_Fta2"/>
</dbReference>
<proteinExistence type="predicted"/>
<accession>A0A9P8S7Z1</accession>
<gene>
    <name evidence="2" type="ORF">MHUMG1_04528</name>
</gene>
<evidence type="ECO:0000313" key="3">
    <source>
        <dbReference type="Proteomes" id="UP000764110"/>
    </source>
</evidence>
<dbReference type="AlphaFoldDB" id="A0A9P8S7Z1"/>
<organism evidence="2 3">
    <name type="scientific">Metarhizium humberi</name>
    <dbReference type="NCBI Taxonomy" id="2596975"/>
    <lineage>
        <taxon>Eukaryota</taxon>
        <taxon>Fungi</taxon>
        <taxon>Dikarya</taxon>
        <taxon>Ascomycota</taxon>
        <taxon>Pezizomycotina</taxon>
        <taxon>Sordariomycetes</taxon>
        <taxon>Hypocreomycetidae</taxon>
        <taxon>Hypocreales</taxon>
        <taxon>Clavicipitaceae</taxon>
        <taxon>Metarhizium</taxon>
    </lineage>
</organism>
<dbReference type="EMBL" id="JACEFI010000006">
    <property type="protein sequence ID" value="KAH0598156.1"/>
    <property type="molecule type" value="Genomic_DNA"/>
</dbReference>
<dbReference type="Pfam" id="PF13095">
    <property type="entry name" value="FTA2"/>
    <property type="match status" value="1"/>
</dbReference>